<sequence length="127" mass="14200">MVKSAAEQRAAVTDVCQRVPSEQGDKPPDQTIATPEKVSSSAITETRALLAGSRCKQTSQIDFYAEEPSELQVVEAGQRVKVATDLVTCKNCQNTIIHQRSRRSLLTTFLQILKRNCNYSINCYREH</sequence>
<dbReference type="Proteomes" id="UP000324800">
    <property type="component" value="Unassembled WGS sequence"/>
</dbReference>
<dbReference type="AlphaFoldDB" id="A0A5J4WWK3"/>
<name>A0A5J4WWK3_9EUKA</name>
<protein>
    <submittedName>
        <fullName evidence="2">Uncharacterized protein</fullName>
    </submittedName>
</protein>
<evidence type="ECO:0000313" key="2">
    <source>
        <dbReference type="EMBL" id="KAA6399193.1"/>
    </source>
</evidence>
<organism evidence="2 3">
    <name type="scientific">Streblomastix strix</name>
    <dbReference type="NCBI Taxonomy" id="222440"/>
    <lineage>
        <taxon>Eukaryota</taxon>
        <taxon>Metamonada</taxon>
        <taxon>Preaxostyla</taxon>
        <taxon>Oxymonadida</taxon>
        <taxon>Streblomastigidae</taxon>
        <taxon>Streblomastix</taxon>
    </lineage>
</organism>
<reference evidence="2 3" key="1">
    <citation type="submission" date="2019-03" db="EMBL/GenBank/DDBJ databases">
        <title>Single cell metagenomics reveals metabolic interactions within the superorganism composed of flagellate Streblomastix strix and complex community of Bacteroidetes bacteria on its surface.</title>
        <authorList>
            <person name="Treitli S.C."/>
            <person name="Kolisko M."/>
            <person name="Husnik F."/>
            <person name="Keeling P."/>
            <person name="Hampl V."/>
        </authorList>
    </citation>
    <scope>NUCLEOTIDE SEQUENCE [LARGE SCALE GENOMIC DNA]</scope>
    <source>
        <strain evidence="2">ST1C</strain>
    </source>
</reference>
<comment type="caution">
    <text evidence="2">The sequence shown here is derived from an EMBL/GenBank/DDBJ whole genome shotgun (WGS) entry which is preliminary data.</text>
</comment>
<evidence type="ECO:0000313" key="3">
    <source>
        <dbReference type="Proteomes" id="UP000324800"/>
    </source>
</evidence>
<dbReference type="EMBL" id="SNRW01000803">
    <property type="protein sequence ID" value="KAA6399193.1"/>
    <property type="molecule type" value="Genomic_DNA"/>
</dbReference>
<gene>
    <name evidence="2" type="ORF">EZS28_005275</name>
</gene>
<evidence type="ECO:0000256" key="1">
    <source>
        <dbReference type="SAM" id="MobiDB-lite"/>
    </source>
</evidence>
<accession>A0A5J4WWK3</accession>
<feature type="region of interest" description="Disordered" evidence="1">
    <location>
        <begin position="1"/>
        <end position="38"/>
    </location>
</feature>
<proteinExistence type="predicted"/>